<keyword evidence="3" id="KW-1185">Reference proteome</keyword>
<dbReference type="InterPro" id="IPR003594">
    <property type="entry name" value="HATPase_dom"/>
</dbReference>
<reference evidence="2 3" key="1">
    <citation type="submission" date="2024-02" db="EMBL/GenBank/DDBJ databases">
        <title>Genome sequence of Aquincola sp. MAHUQ-54.</title>
        <authorList>
            <person name="Huq M.A."/>
        </authorList>
    </citation>
    <scope>NUCLEOTIDE SEQUENCE [LARGE SCALE GENOMIC DNA]</scope>
    <source>
        <strain evidence="2 3">MAHUQ-54</strain>
    </source>
</reference>
<dbReference type="Pfam" id="PF07228">
    <property type="entry name" value="SpoIIE"/>
    <property type="match status" value="1"/>
</dbReference>
<dbReference type="CDD" id="cd16934">
    <property type="entry name" value="HATPase_RsbT-like"/>
    <property type="match status" value="1"/>
</dbReference>
<dbReference type="SUPFAM" id="SSF55874">
    <property type="entry name" value="ATPase domain of HSP90 chaperone/DNA topoisomerase II/histidine kinase"/>
    <property type="match status" value="1"/>
</dbReference>
<dbReference type="SMART" id="SM00331">
    <property type="entry name" value="PP2C_SIG"/>
    <property type="match status" value="1"/>
</dbReference>
<evidence type="ECO:0000259" key="1">
    <source>
        <dbReference type="SMART" id="SM00331"/>
    </source>
</evidence>
<evidence type="ECO:0000313" key="2">
    <source>
        <dbReference type="EMBL" id="MEF7613177.1"/>
    </source>
</evidence>
<dbReference type="InterPro" id="IPR036457">
    <property type="entry name" value="PPM-type-like_dom_sf"/>
</dbReference>
<keyword evidence="2" id="KW-0547">Nucleotide-binding</keyword>
<dbReference type="EMBL" id="JAZIBG010000014">
    <property type="protein sequence ID" value="MEF7613177.1"/>
    <property type="molecule type" value="Genomic_DNA"/>
</dbReference>
<dbReference type="PANTHER" id="PTHR35801">
    <property type="entry name" value="PHOSPHOSERINE PHOSPHATASE RSBX"/>
    <property type="match status" value="1"/>
</dbReference>
<dbReference type="Gene3D" id="3.60.40.10">
    <property type="entry name" value="PPM-type phosphatase domain"/>
    <property type="match status" value="1"/>
</dbReference>
<organism evidence="2 3">
    <name type="scientific">Aquincola agrisoli</name>
    <dbReference type="NCBI Taxonomy" id="3119538"/>
    <lineage>
        <taxon>Bacteria</taxon>
        <taxon>Pseudomonadati</taxon>
        <taxon>Pseudomonadota</taxon>
        <taxon>Betaproteobacteria</taxon>
        <taxon>Burkholderiales</taxon>
        <taxon>Sphaerotilaceae</taxon>
        <taxon>Aquincola</taxon>
    </lineage>
</organism>
<accession>A0AAW9Q904</accession>
<dbReference type="Gene3D" id="3.30.565.10">
    <property type="entry name" value="Histidine kinase-like ATPase, C-terminal domain"/>
    <property type="match status" value="1"/>
</dbReference>
<dbReference type="InterPro" id="IPR001932">
    <property type="entry name" value="PPM-type_phosphatase-like_dom"/>
</dbReference>
<dbReference type="InterPro" id="IPR039248">
    <property type="entry name" value="Ptase_RsbX"/>
</dbReference>
<dbReference type="AlphaFoldDB" id="A0AAW9Q904"/>
<feature type="domain" description="PPM-type phosphatase" evidence="1">
    <location>
        <begin position="145"/>
        <end position="334"/>
    </location>
</feature>
<keyword evidence="2" id="KW-0067">ATP-binding</keyword>
<sequence>MGVHRRFPMREPSQVGEARRAAVHLAEQAGFGETAAGRVALVATELGNNLVRHAAQGELLIACLADGDEHCIEILSVDAGPGMAAVDTCLQDGYSTAGTPGTGLGAVRRLADTFDVHSQVPGGTIVLARIGLHATAPPATPPAPFLHGAVAVAAPGETVSGDAWSVASAGPRLAVMVADGLGHGPDAARAGEAALSAFGAAPFDGPCRVLEQAHAAARGTRGAAAAMALLDAQARTVAFAGAGNVAGRLISGVESRTLMSQHGTVGLQVRRLQEAACAWPEHAVLILHSDGIASRWELNQVPGLLRRHPTVIAAWLLREHERGRDDATIVVIRHV</sequence>
<dbReference type="GO" id="GO:0005524">
    <property type="term" value="F:ATP binding"/>
    <property type="evidence" value="ECO:0007669"/>
    <property type="project" value="UniProtKB-KW"/>
</dbReference>
<dbReference type="SUPFAM" id="SSF81606">
    <property type="entry name" value="PP2C-like"/>
    <property type="match status" value="1"/>
</dbReference>
<dbReference type="PANTHER" id="PTHR35801:SF1">
    <property type="entry name" value="PHOSPHOSERINE PHOSPHATASE RSBX"/>
    <property type="match status" value="1"/>
</dbReference>
<evidence type="ECO:0000313" key="3">
    <source>
        <dbReference type="Proteomes" id="UP001336250"/>
    </source>
</evidence>
<gene>
    <name evidence="2" type="ORF">V4F39_04575</name>
</gene>
<name>A0AAW9Q904_9BURK</name>
<comment type="caution">
    <text evidence="2">The sequence shown here is derived from an EMBL/GenBank/DDBJ whole genome shotgun (WGS) entry which is preliminary data.</text>
</comment>
<dbReference type="Pfam" id="PF13581">
    <property type="entry name" value="HATPase_c_2"/>
    <property type="match status" value="1"/>
</dbReference>
<dbReference type="RefSeq" id="WP_332288124.1">
    <property type="nucleotide sequence ID" value="NZ_JAZIBG010000014.1"/>
</dbReference>
<protein>
    <submittedName>
        <fullName evidence="2">ATP-binding SpoIIE family protein phosphatase</fullName>
    </submittedName>
</protein>
<dbReference type="InterPro" id="IPR036890">
    <property type="entry name" value="HATPase_C_sf"/>
</dbReference>
<proteinExistence type="predicted"/>
<dbReference type="Proteomes" id="UP001336250">
    <property type="component" value="Unassembled WGS sequence"/>
</dbReference>